<protein>
    <recommendedName>
        <fullName evidence="5">Release factor glutamine methyltransferase</fullName>
        <shortName evidence="5">RF MTase</shortName>
        <ecNumber evidence="5">2.1.1.297</ecNumber>
    </recommendedName>
    <alternativeName>
        <fullName evidence="5">N5-glutamine methyltransferase PrmC</fullName>
    </alternativeName>
    <alternativeName>
        <fullName evidence="5">Protein-(glutamine-N5) MTase PrmC</fullName>
    </alternativeName>
    <alternativeName>
        <fullName evidence="5">Protein-glutamine N-methyltransferase PrmC</fullName>
    </alternativeName>
</protein>
<dbReference type="Gene3D" id="1.10.8.10">
    <property type="entry name" value="DNA helicase RuvA subunit, C-terminal domain"/>
    <property type="match status" value="1"/>
</dbReference>
<dbReference type="InterPro" id="IPR002052">
    <property type="entry name" value="DNA_methylase_N6_adenine_CS"/>
</dbReference>
<feature type="binding site" evidence="5">
    <location>
        <begin position="186"/>
        <end position="189"/>
    </location>
    <ligand>
        <name>substrate</name>
    </ligand>
</feature>
<comment type="similarity">
    <text evidence="5">Belongs to the protein N5-glutamine methyltransferase family. PrmC subfamily.</text>
</comment>
<evidence type="ECO:0000256" key="3">
    <source>
        <dbReference type="ARBA" id="ARBA00022691"/>
    </source>
</evidence>
<dbReference type="SUPFAM" id="SSF53335">
    <property type="entry name" value="S-adenosyl-L-methionine-dependent methyltransferases"/>
    <property type="match status" value="1"/>
</dbReference>
<evidence type="ECO:0000256" key="2">
    <source>
        <dbReference type="ARBA" id="ARBA00022679"/>
    </source>
</evidence>
<dbReference type="PANTHER" id="PTHR18895:SF74">
    <property type="entry name" value="MTRF1L RELEASE FACTOR GLUTAMINE METHYLTRANSFERASE"/>
    <property type="match status" value="1"/>
</dbReference>
<dbReference type="GO" id="GO:0032259">
    <property type="term" value="P:methylation"/>
    <property type="evidence" value="ECO:0007669"/>
    <property type="project" value="UniProtKB-KW"/>
</dbReference>
<feature type="binding site" evidence="5">
    <location>
        <position position="142"/>
    </location>
    <ligand>
        <name>S-adenosyl-L-methionine</name>
        <dbReference type="ChEBI" id="CHEBI:59789"/>
    </ligand>
</feature>
<name>A0A6N4REP7_BLAVI</name>
<proteinExistence type="inferred from homology"/>
<dbReference type="EMBL" id="VAFM01000001">
    <property type="protein sequence ID" value="TKW61548.1"/>
    <property type="molecule type" value="Genomic_DNA"/>
</dbReference>
<dbReference type="PANTHER" id="PTHR18895">
    <property type="entry name" value="HEMK METHYLTRANSFERASE"/>
    <property type="match status" value="1"/>
</dbReference>
<feature type="domain" description="Release factor glutamine methyltransferase N-terminal" evidence="7">
    <location>
        <begin position="7"/>
        <end position="75"/>
    </location>
</feature>
<keyword evidence="2 5" id="KW-0808">Transferase</keyword>
<evidence type="ECO:0000256" key="1">
    <source>
        <dbReference type="ARBA" id="ARBA00022603"/>
    </source>
</evidence>
<comment type="catalytic activity">
    <reaction evidence="4 5">
        <text>L-glutaminyl-[peptide chain release factor] + S-adenosyl-L-methionine = N(5)-methyl-L-glutaminyl-[peptide chain release factor] + S-adenosyl-L-homocysteine + H(+)</text>
        <dbReference type="Rhea" id="RHEA:42896"/>
        <dbReference type="Rhea" id="RHEA-COMP:10271"/>
        <dbReference type="Rhea" id="RHEA-COMP:10272"/>
        <dbReference type="ChEBI" id="CHEBI:15378"/>
        <dbReference type="ChEBI" id="CHEBI:30011"/>
        <dbReference type="ChEBI" id="CHEBI:57856"/>
        <dbReference type="ChEBI" id="CHEBI:59789"/>
        <dbReference type="ChEBI" id="CHEBI:61891"/>
        <dbReference type="EC" id="2.1.1.297"/>
    </reaction>
</comment>
<feature type="binding site" evidence="5">
    <location>
        <position position="186"/>
    </location>
    <ligand>
        <name>S-adenosyl-L-methionine</name>
        <dbReference type="ChEBI" id="CHEBI:59789"/>
    </ligand>
</feature>
<dbReference type="CDD" id="cd02440">
    <property type="entry name" value="AdoMet_MTases"/>
    <property type="match status" value="1"/>
</dbReference>
<dbReference type="NCBIfam" id="TIGR03534">
    <property type="entry name" value="RF_mod_PrmC"/>
    <property type="match status" value="1"/>
</dbReference>
<comment type="function">
    <text evidence="5">Methylates the class 1 translation termination release factors RF1/PrfA and RF2/PrfB on the glutamine residue of the universally conserved GGQ motif.</text>
</comment>
<dbReference type="AlphaFoldDB" id="A0A6N4REP7"/>
<organism evidence="8 9">
    <name type="scientific">Blastochloris viridis</name>
    <name type="common">Rhodopseudomonas viridis</name>
    <dbReference type="NCBI Taxonomy" id="1079"/>
    <lineage>
        <taxon>Bacteria</taxon>
        <taxon>Pseudomonadati</taxon>
        <taxon>Pseudomonadota</taxon>
        <taxon>Alphaproteobacteria</taxon>
        <taxon>Hyphomicrobiales</taxon>
        <taxon>Blastochloridaceae</taxon>
        <taxon>Blastochloris</taxon>
    </lineage>
</organism>
<evidence type="ECO:0000259" key="7">
    <source>
        <dbReference type="Pfam" id="PF17827"/>
    </source>
</evidence>
<dbReference type="InterPro" id="IPR007848">
    <property type="entry name" value="Small_mtfrase_dom"/>
</dbReference>
<evidence type="ECO:0000259" key="6">
    <source>
        <dbReference type="Pfam" id="PF05175"/>
    </source>
</evidence>
<gene>
    <name evidence="5 8" type="primary">prmC</name>
    <name evidence="8" type="ORF">DI628_02685</name>
</gene>
<dbReference type="InterPro" id="IPR050320">
    <property type="entry name" value="N5-glutamine_MTase"/>
</dbReference>
<dbReference type="GO" id="GO:0102559">
    <property type="term" value="F:peptide chain release factor N(5)-glutamine methyltransferase activity"/>
    <property type="evidence" value="ECO:0007669"/>
    <property type="project" value="UniProtKB-EC"/>
</dbReference>
<reference evidence="8 9" key="1">
    <citation type="journal article" date="2017" name="Nat. Commun.">
        <title>In situ click chemistry generation of cyclooxygenase-2 inhibitors.</title>
        <authorList>
            <person name="Bhardwaj A."/>
            <person name="Kaur J."/>
            <person name="Wuest M."/>
            <person name="Wuest F."/>
        </authorList>
    </citation>
    <scope>NUCLEOTIDE SEQUENCE [LARGE SCALE GENOMIC DNA]</scope>
    <source>
        <strain evidence="8">S2_018_000_R2_106</strain>
    </source>
</reference>
<dbReference type="InterPro" id="IPR004556">
    <property type="entry name" value="HemK-like"/>
</dbReference>
<feature type="domain" description="Methyltransferase small" evidence="6">
    <location>
        <begin position="105"/>
        <end position="194"/>
    </location>
</feature>
<dbReference type="Gene3D" id="3.40.50.150">
    <property type="entry name" value="Vaccinia Virus protein VP39"/>
    <property type="match status" value="1"/>
</dbReference>
<evidence type="ECO:0000313" key="9">
    <source>
        <dbReference type="Proteomes" id="UP000320948"/>
    </source>
</evidence>
<dbReference type="PROSITE" id="PS00092">
    <property type="entry name" value="N6_MTASE"/>
    <property type="match status" value="1"/>
</dbReference>
<dbReference type="EC" id="2.1.1.297" evidence="5"/>
<keyword evidence="3 5" id="KW-0949">S-adenosyl-L-methionine</keyword>
<accession>A0A6N4REP7</accession>
<sequence>MPTLAEVAREVQQRLQAVKDVAPREGRELVLHAMELEDNPSIILYHSDFDTSKTDILEQFVVRRMAGEPLQYILGHAWFYGRTFTVTPAVLIPRPDTETLVEACLQRLNDTPARVLELGVGSGCIGATLLAERPAVTYVGVEIDAAAAEVARRNIGTYAEANRWEVKVQDGLDGVTDGPFDMLVSNPPYVTDEEWTALEADVRDHEPRLALTGATANPDGMLFYRKLAAWGARTLRTGGWLCVETGWQQTAAVQDLLQEYKTENGTAAWHTISIINDLAGRGRVVCAQRAG</sequence>
<dbReference type="NCBIfam" id="TIGR00536">
    <property type="entry name" value="hemK_fam"/>
    <property type="match status" value="1"/>
</dbReference>
<keyword evidence="1 5" id="KW-0489">Methyltransferase</keyword>
<dbReference type="Pfam" id="PF17827">
    <property type="entry name" value="PrmC_N"/>
    <property type="match status" value="1"/>
</dbReference>
<dbReference type="Pfam" id="PF05175">
    <property type="entry name" value="MTS"/>
    <property type="match status" value="1"/>
</dbReference>
<comment type="caution">
    <text evidence="5">Lacks conserved residue(s) required for the propagation of feature annotation.</text>
</comment>
<feature type="binding site" evidence="5">
    <location>
        <begin position="119"/>
        <end position="123"/>
    </location>
    <ligand>
        <name>S-adenosyl-L-methionine</name>
        <dbReference type="ChEBI" id="CHEBI:59789"/>
    </ligand>
</feature>
<dbReference type="InterPro" id="IPR019874">
    <property type="entry name" value="RF_methyltr_PrmC"/>
</dbReference>
<dbReference type="HAMAP" id="MF_02126">
    <property type="entry name" value="RF_methyltr_PrmC"/>
    <property type="match status" value="1"/>
</dbReference>
<comment type="caution">
    <text evidence="8">The sequence shown here is derived from an EMBL/GenBank/DDBJ whole genome shotgun (WGS) entry which is preliminary data.</text>
</comment>
<dbReference type="InterPro" id="IPR040758">
    <property type="entry name" value="PrmC_N"/>
</dbReference>
<evidence type="ECO:0000256" key="5">
    <source>
        <dbReference type="HAMAP-Rule" id="MF_02126"/>
    </source>
</evidence>
<dbReference type="GO" id="GO:0003676">
    <property type="term" value="F:nucleic acid binding"/>
    <property type="evidence" value="ECO:0007669"/>
    <property type="project" value="InterPro"/>
</dbReference>
<evidence type="ECO:0000313" key="8">
    <source>
        <dbReference type="EMBL" id="TKW61548.1"/>
    </source>
</evidence>
<dbReference type="Proteomes" id="UP000320948">
    <property type="component" value="Unassembled WGS sequence"/>
</dbReference>
<evidence type="ECO:0000256" key="4">
    <source>
        <dbReference type="ARBA" id="ARBA00048391"/>
    </source>
</evidence>
<dbReference type="InterPro" id="IPR029063">
    <property type="entry name" value="SAM-dependent_MTases_sf"/>
</dbReference>